<gene>
    <name evidence="1" type="ORF">SAMN04489793_3034</name>
</gene>
<reference evidence="2" key="1">
    <citation type="submission" date="2016-10" db="EMBL/GenBank/DDBJ databases">
        <authorList>
            <person name="Varghese N."/>
            <person name="Submissions S."/>
        </authorList>
    </citation>
    <scope>NUCLEOTIDE SEQUENCE [LARGE SCALE GENOMIC DNA]</scope>
    <source>
        <strain evidence="2">DSM 44234</strain>
    </source>
</reference>
<organism evidence="1 2">
    <name type="scientific">Tsukamurella tyrosinosolvens</name>
    <dbReference type="NCBI Taxonomy" id="57704"/>
    <lineage>
        <taxon>Bacteria</taxon>
        <taxon>Bacillati</taxon>
        <taxon>Actinomycetota</taxon>
        <taxon>Actinomycetes</taxon>
        <taxon>Mycobacteriales</taxon>
        <taxon>Tsukamurellaceae</taxon>
        <taxon>Tsukamurella</taxon>
    </lineage>
</organism>
<dbReference type="AlphaFoldDB" id="A0A1H4UTR1"/>
<name>A0A1H4UTR1_TSUTY</name>
<keyword evidence="2" id="KW-1185">Reference proteome</keyword>
<protein>
    <submittedName>
        <fullName evidence="1">Uncharacterized protein</fullName>
    </submittedName>
</protein>
<accession>A0A1H4UTR1</accession>
<evidence type="ECO:0000313" key="1">
    <source>
        <dbReference type="EMBL" id="SEC72169.1"/>
    </source>
</evidence>
<dbReference type="RefSeq" id="WP_156486373.1">
    <property type="nucleotide sequence ID" value="NZ_FNSA01000003.1"/>
</dbReference>
<evidence type="ECO:0000313" key="2">
    <source>
        <dbReference type="Proteomes" id="UP000182241"/>
    </source>
</evidence>
<dbReference type="Proteomes" id="UP000182241">
    <property type="component" value="Unassembled WGS sequence"/>
</dbReference>
<proteinExistence type="predicted"/>
<dbReference type="EMBL" id="FNSA01000003">
    <property type="protein sequence ID" value="SEC72169.1"/>
    <property type="molecule type" value="Genomic_DNA"/>
</dbReference>
<sequence length="54" mass="6121">MEKFTIPVVVEAPTEADAIRVLGEYLTWSEAEPKDEAGNYIEHSIWSWGKVAQQ</sequence>
<dbReference type="STRING" id="57704.SAMN04489793_3034"/>